<dbReference type="GO" id="GO:0010008">
    <property type="term" value="C:endosome membrane"/>
    <property type="evidence" value="ECO:0007669"/>
    <property type="project" value="UniProtKB-SubCell"/>
</dbReference>
<protein>
    <submittedName>
        <fullName evidence="10">Vps53-like, amine-terminal protein</fullName>
    </submittedName>
</protein>
<evidence type="ECO:0000256" key="3">
    <source>
        <dbReference type="ARBA" id="ARBA00008628"/>
    </source>
</evidence>
<keyword evidence="11" id="KW-1185">Reference proteome</keyword>
<feature type="coiled-coil region" evidence="7">
    <location>
        <begin position="176"/>
        <end position="211"/>
    </location>
</feature>
<dbReference type="EMBL" id="GG662578">
    <property type="protein sequence ID" value="EAR82089.2"/>
    <property type="molecule type" value="Genomic_DNA"/>
</dbReference>
<dbReference type="GO" id="GO:0005829">
    <property type="term" value="C:cytosol"/>
    <property type="evidence" value="ECO:0007669"/>
    <property type="project" value="GOC"/>
</dbReference>
<evidence type="ECO:0000259" key="8">
    <source>
        <dbReference type="Pfam" id="PF04100"/>
    </source>
</evidence>
<proteinExistence type="inferred from homology"/>
<evidence type="ECO:0000256" key="1">
    <source>
        <dbReference type="ARBA" id="ARBA00004150"/>
    </source>
</evidence>
<keyword evidence="6" id="KW-0472">Membrane</keyword>
<evidence type="ECO:0000256" key="7">
    <source>
        <dbReference type="SAM" id="Coils"/>
    </source>
</evidence>
<dbReference type="PANTHER" id="PTHR12820">
    <property type="entry name" value="VACUOLAR SORTING PROTEIN 53"/>
    <property type="match status" value="1"/>
</dbReference>
<evidence type="ECO:0000256" key="6">
    <source>
        <dbReference type="ARBA" id="ARBA00023136"/>
    </source>
</evidence>
<organism evidence="10 11">
    <name type="scientific">Tetrahymena thermophila (strain SB210)</name>
    <dbReference type="NCBI Taxonomy" id="312017"/>
    <lineage>
        <taxon>Eukaryota</taxon>
        <taxon>Sar</taxon>
        <taxon>Alveolata</taxon>
        <taxon>Ciliophora</taxon>
        <taxon>Intramacronucleata</taxon>
        <taxon>Oligohymenophorea</taxon>
        <taxon>Hymenostomatida</taxon>
        <taxon>Tetrahymenina</taxon>
        <taxon>Tetrahymenidae</taxon>
        <taxon>Tetrahymena</taxon>
    </lineage>
</organism>
<evidence type="ECO:0000259" key="9">
    <source>
        <dbReference type="Pfam" id="PF16854"/>
    </source>
</evidence>
<dbReference type="KEGG" id="tet:TTHERM_01326880"/>
<dbReference type="GO" id="GO:0000938">
    <property type="term" value="C:GARP complex"/>
    <property type="evidence" value="ECO:0007669"/>
    <property type="project" value="InterPro"/>
</dbReference>
<name>Q229W5_TETTS</name>
<dbReference type="InterPro" id="IPR039766">
    <property type="entry name" value="Vps53"/>
</dbReference>
<gene>
    <name evidence="10" type="ORF">TTHERM_01326880</name>
</gene>
<dbReference type="Proteomes" id="UP000009168">
    <property type="component" value="Unassembled WGS sequence"/>
</dbReference>
<keyword evidence="5" id="KW-0333">Golgi apparatus</keyword>
<feature type="domain" description="Vps53 N-terminal" evidence="8">
    <location>
        <begin position="20"/>
        <end position="410"/>
    </location>
</feature>
<keyword evidence="7" id="KW-0175">Coiled coil</keyword>
<evidence type="ECO:0000256" key="4">
    <source>
        <dbReference type="ARBA" id="ARBA00022753"/>
    </source>
</evidence>
<comment type="subcellular location">
    <subcellularLocation>
        <location evidence="2">Endosome membrane</location>
        <topology evidence="2">Peripheral membrane protein</topology>
    </subcellularLocation>
    <subcellularLocation>
        <location evidence="1">Golgi apparatus</location>
        <location evidence="1">trans-Golgi network membrane</location>
        <topology evidence="1">Peripheral membrane protein</topology>
    </subcellularLocation>
</comment>
<accession>Q229W5</accession>
<evidence type="ECO:0000313" key="11">
    <source>
        <dbReference type="Proteomes" id="UP000009168"/>
    </source>
</evidence>
<dbReference type="PANTHER" id="PTHR12820:SF0">
    <property type="entry name" value="VACUOLAR PROTEIN SORTING-ASSOCIATED PROTEIN 53 HOMOLOG"/>
    <property type="match status" value="1"/>
</dbReference>
<dbReference type="Pfam" id="PF16854">
    <property type="entry name" value="VPS53_C"/>
    <property type="match status" value="1"/>
</dbReference>
<dbReference type="InParanoid" id="Q229W5"/>
<dbReference type="STRING" id="312017.Q229W5"/>
<evidence type="ECO:0000256" key="2">
    <source>
        <dbReference type="ARBA" id="ARBA00004481"/>
    </source>
</evidence>
<dbReference type="Pfam" id="PF04100">
    <property type="entry name" value="Vps53_N"/>
    <property type="match status" value="1"/>
</dbReference>
<dbReference type="GeneID" id="7841120"/>
<dbReference type="OrthoDB" id="10261632at2759"/>
<evidence type="ECO:0000256" key="5">
    <source>
        <dbReference type="ARBA" id="ARBA00023034"/>
    </source>
</evidence>
<dbReference type="InterPro" id="IPR031745">
    <property type="entry name" value="Vps53_C"/>
</dbReference>
<dbReference type="eggNOG" id="KOG2180">
    <property type="taxonomic scope" value="Eukaryota"/>
</dbReference>
<keyword evidence="4" id="KW-0967">Endosome</keyword>
<dbReference type="HOGENOM" id="CLU_274356_0_0_1"/>
<evidence type="ECO:0000313" key="10">
    <source>
        <dbReference type="EMBL" id="EAR82089.2"/>
    </source>
</evidence>
<dbReference type="GO" id="GO:0042147">
    <property type="term" value="P:retrograde transport, endosome to Golgi"/>
    <property type="evidence" value="ECO:0007669"/>
    <property type="project" value="InterPro"/>
</dbReference>
<dbReference type="AlphaFoldDB" id="Q229W5"/>
<reference evidence="11" key="1">
    <citation type="journal article" date="2006" name="PLoS Biol.">
        <title>Macronuclear genome sequence of the ciliate Tetrahymena thermophila, a model eukaryote.</title>
        <authorList>
            <person name="Eisen J.A."/>
            <person name="Coyne R.S."/>
            <person name="Wu M."/>
            <person name="Wu D."/>
            <person name="Thiagarajan M."/>
            <person name="Wortman J.R."/>
            <person name="Badger J.H."/>
            <person name="Ren Q."/>
            <person name="Amedeo P."/>
            <person name="Jones K.M."/>
            <person name="Tallon L.J."/>
            <person name="Delcher A.L."/>
            <person name="Salzberg S.L."/>
            <person name="Silva J.C."/>
            <person name="Haas B.J."/>
            <person name="Majoros W.H."/>
            <person name="Farzad M."/>
            <person name="Carlton J.M."/>
            <person name="Smith R.K. Jr."/>
            <person name="Garg J."/>
            <person name="Pearlman R.E."/>
            <person name="Karrer K.M."/>
            <person name="Sun L."/>
            <person name="Manning G."/>
            <person name="Elde N.C."/>
            <person name="Turkewitz A.P."/>
            <person name="Asai D.J."/>
            <person name="Wilkes D.E."/>
            <person name="Wang Y."/>
            <person name="Cai H."/>
            <person name="Collins K."/>
            <person name="Stewart B.A."/>
            <person name="Lee S.R."/>
            <person name="Wilamowska K."/>
            <person name="Weinberg Z."/>
            <person name="Ruzzo W.L."/>
            <person name="Wloga D."/>
            <person name="Gaertig J."/>
            <person name="Frankel J."/>
            <person name="Tsao C.-C."/>
            <person name="Gorovsky M.A."/>
            <person name="Keeling P.J."/>
            <person name="Waller R.F."/>
            <person name="Patron N.J."/>
            <person name="Cherry J.M."/>
            <person name="Stover N.A."/>
            <person name="Krieger C.J."/>
            <person name="del Toro C."/>
            <person name="Ryder H.F."/>
            <person name="Williamson S.C."/>
            <person name="Barbeau R.A."/>
            <person name="Hamilton E.P."/>
            <person name="Orias E."/>
        </authorList>
    </citation>
    <scope>NUCLEOTIDE SEQUENCE [LARGE SCALE GENOMIC DNA]</scope>
    <source>
        <strain evidence="11">SB210</strain>
    </source>
</reference>
<sequence length="728" mass="85246">MNQQRELSSYELREIFDRDNFDPIQYINNRFPDENSLCHLDNEIAMLKEELQAMNEDLVQSIHNHALTNTQLQNEIKVAHETTKDVIQQIQIIKEKAEKSEELVFDMCKDIKSLDTAKKNLTFSITALKKFIMMLNAVDKLRNSCIDKNYKEVANLISAFNELSTYIQKYQNIPQIQELYKEYDEIAYELKQQLKEDFEAFNNQSTTLTAQAMNEACMVVENLGLNFYKEVIDFVCKLCLNSYVSAFSKPENQTLDQHERRFAWLTRNIMEFDKKWEGVFPEYWTISCKLIHEFCSQTFVGCVDALQKYARNTDVKIFMLALSSTVAFEQKISKDMERKYRKYINEINSLQDAQNQESNSIAELLKTKKDFVQTRLPNFKGVISKAFEQYLQPYSDIKKQDITSCINKAIYDDSIEENLKVFKSYLDLQGFINSFIKEAESYGMNQLIIEMSRVVKHGLRFYAERLTQRMEQEYNNTIKSRDHEQFQIFVGCTINTSECWKENIIGLEDTIKSKLDVAYHDNLDIQNESNIFSDVINRGIEFYLQYIEWGTDSNFNSLTKLNWQQMQAIDNACDSNDCIKEIKNFILHHINTIRTQFSEVYLFFYLKKLALQINQKFLNTVYKLKSLGEGAVQQLMVDATELETSLIDLAKSEEQQSKTIQNYVTNVKKSFNKTKNILKLLNMGNQEFIDNFTNFFEDATVIDLEKLLIVKGIKKTEVPQLFKVVGNK</sequence>
<dbReference type="InterPro" id="IPR007234">
    <property type="entry name" value="Vps53_N"/>
</dbReference>
<comment type="similarity">
    <text evidence="3">Belongs to the VPS53 family.</text>
</comment>
<dbReference type="RefSeq" id="XP_001029752.2">
    <property type="nucleotide sequence ID" value="XM_001029752.2"/>
</dbReference>
<feature type="domain" description="Vps53 C-terminal" evidence="9">
    <location>
        <begin position="634"/>
        <end position="713"/>
    </location>
</feature>